<name>A0A0F9I7E7_9ZZZZ</name>
<protein>
    <submittedName>
        <fullName evidence="1">Uncharacterized protein</fullName>
    </submittedName>
</protein>
<accession>A0A0F9I7E7</accession>
<sequence length="156" mass="16948">MAVINEGRLRLSLIDYDGQKRQFSFDATVLTAANIAAQIITHDNLIAAIMDVTLGTKDFEEMVADRESIRPAVLAAAASAQVNVEWVVTYVDDVTTEVSNVRVPTADITDTALFAVNSNLWNPLDAKWVTFKAAFEAHVLSPSGNSVTLQQVALLQ</sequence>
<gene>
    <name evidence="1" type="ORF">LCGC14_1614880</name>
</gene>
<proteinExistence type="predicted"/>
<comment type="caution">
    <text evidence="1">The sequence shown here is derived from an EMBL/GenBank/DDBJ whole genome shotgun (WGS) entry which is preliminary data.</text>
</comment>
<organism evidence="1">
    <name type="scientific">marine sediment metagenome</name>
    <dbReference type="NCBI Taxonomy" id="412755"/>
    <lineage>
        <taxon>unclassified sequences</taxon>
        <taxon>metagenomes</taxon>
        <taxon>ecological metagenomes</taxon>
    </lineage>
</organism>
<dbReference type="AlphaFoldDB" id="A0A0F9I7E7"/>
<dbReference type="EMBL" id="LAZR01013117">
    <property type="protein sequence ID" value="KKM23467.1"/>
    <property type="molecule type" value="Genomic_DNA"/>
</dbReference>
<evidence type="ECO:0000313" key="1">
    <source>
        <dbReference type="EMBL" id="KKM23467.1"/>
    </source>
</evidence>
<reference evidence="1" key="1">
    <citation type="journal article" date="2015" name="Nature">
        <title>Complex archaea that bridge the gap between prokaryotes and eukaryotes.</title>
        <authorList>
            <person name="Spang A."/>
            <person name="Saw J.H."/>
            <person name="Jorgensen S.L."/>
            <person name="Zaremba-Niedzwiedzka K."/>
            <person name="Martijn J."/>
            <person name="Lind A.E."/>
            <person name="van Eijk R."/>
            <person name="Schleper C."/>
            <person name="Guy L."/>
            <person name="Ettema T.J."/>
        </authorList>
    </citation>
    <scope>NUCLEOTIDE SEQUENCE</scope>
</reference>